<dbReference type="CDD" id="cd00090">
    <property type="entry name" value="HTH_ARSR"/>
    <property type="match status" value="1"/>
</dbReference>
<dbReference type="Gene3D" id="1.10.10.10">
    <property type="entry name" value="Winged helix-like DNA-binding domain superfamily/Winged helix DNA-binding domain"/>
    <property type="match status" value="1"/>
</dbReference>
<dbReference type="InterPro" id="IPR036390">
    <property type="entry name" value="WH_DNA-bd_sf"/>
</dbReference>
<dbReference type="GO" id="GO:0003700">
    <property type="term" value="F:DNA-binding transcription factor activity"/>
    <property type="evidence" value="ECO:0007669"/>
    <property type="project" value="InterPro"/>
</dbReference>
<sequence>MDIFKTLGNENRAKMLKALMKKSLHITALARELGISAPVALRHARILEAAGFIERQKVGSSHVLKINESAAPRIRKAWVLFEKPFTLQVKKGTPMIEVLKKVSGIKFENSKKGAVISEVDGKKGYYLYEVDGRLPSESVSEFFVSKNSTVELKLLQPVIGKKIIVKVI</sequence>
<gene>
    <name evidence="2" type="ORF">HA227_00270</name>
</gene>
<dbReference type="AlphaFoldDB" id="A0A7J4KSI9"/>
<dbReference type="SMART" id="SM00418">
    <property type="entry name" value="HTH_ARSR"/>
    <property type="match status" value="1"/>
</dbReference>
<dbReference type="PROSITE" id="PS50987">
    <property type="entry name" value="HTH_ARSR_2"/>
    <property type="match status" value="1"/>
</dbReference>
<evidence type="ECO:0000313" key="2">
    <source>
        <dbReference type="EMBL" id="HIH32664.1"/>
    </source>
</evidence>
<evidence type="ECO:0000259" key="1">
    <source>
        <dbReference type="PROSITE" id="PS50987"/>
    </source>
</evidence>
<accession>A0A7J4KSI9</accession>
<dbReference type="Pfam" id="PF01022">
    <property type="entry name" value="HTH_5"/>
    <property type="match status" value="1"/>
</dbReference>
<feature type="domain" description="HTH arsR-type" evidence="1">
    <location>
        <begin position="1"/>
        <end position="86"/>
    </location>
</feature>
<dbReference type="PANTHER" id="PTHR38600:SF1">
    <property type="entry name" value="TRANSCRIPTIONAL REGULATORY PROTEIN"/>
    <property type="match status" value="1"/>
</dbReference>
<dbReference type="EMBL" id="DUFJ01000004">
    <property type="protein sequence ID" value="HIH32664.1"/>
    <property type="molecule type" value="Genomic_DNA"/>
</dbReference>
<dbReference type="SUPFAM" id="SSF46785">
    <property type="entry name" value="Winged helix' DNA-binding domain"/>
    <property type="match status" value="1"/>
</dbReference>
<reference evidence="3" key="1">
    <citation type="journal article" date="2020" name="bioRxiv">
        <title>A rank-normalized archaeal taxonomy based on genome phylogeny resolves widespread incomplete and uneven classifications.</title>
        <authorList>
            <person name="Rinke C."/>
            <person name="Chuvochina M."/>
            <person name="Mussig A.J."/>
            <person name="Chaumeil P.-A."/>
            <person name="Waite D.W."/>
            <person name="Whitman W.B."/>
            <person name="Parks D.H."/>
            <person name="Hugenholtz P."/>
        </authorList>
    </citation>
    <scope>NUCLEOTIDE SEQUENCE [LARGE SCALE GENOMIC DNA]</scope>
</reference>
<dbReference type="InterPro" id="IPR011991">
    <property type="entry name" value="ArsR-like_HTH"/>
</dbReference>
<dbReference type="Proteomes" id="UP000527315">
    <property type="component" value="Unassembled WGS sequence"/>
</dbReference>
<comment type="caution">
    <text evidence="2">The sequence shown here is derived from an EMBL/GenBank/DDBJ whole genome shotgun (WGS) entry which is preliminary data.</text>
</comment>
<dbReference type="InterPro" id="IPR001845">
    <property type="entry name" value="HTH_ArsR_DNA-bd_dom"/>
</dbReference>
<evidence type="ECO:0000313" key="3">
    <source>
        <dbReference type="Proteomes" id="UP000527315"/>
    </source>
</evidence>
<name>A0A7J4KSI9_9ARCH</name>
<proteinExistence type="predicted"/>
<protein>
    <submittedName>
        <fullName evidence="2">Winged helix-turn-helix transcriptional regulator</fullName>
    </submittedName>
</protein>
<dbReference type="PANTHER" id="PTHR38600">
    <property type="entry name" value="TRANSCRIPTIONAL REGULATORY PROTEIN"/>
    <property type="match status" value="1"/>
</dbReference>
<organism evidence="2 3">
    <name type="scientific">Candidatus Iainarchaeum sp</name>
    <dbReference type="NCBI Taxonomy" id="3101447"/>
    <lineage>
        <taxon>Archaea</taxon>
        <taxon>Candidatus Iainarchaeota</taxon>
        <taxon>Candidatus Iainarchaeia</taxon>
        <taxon>Candidatus Iainarchaeales</taxon>
        <taxon>Candidatus Iainarchaeaceae</taxon>
        <taxon>Candidatus Iainarchaeum</taxon>
    </lineage>
</organism>
<dbReference type="InterPro" id="IPR036388">
    <property type="entry name" value="WH-like_DNA-bd_sf"/>
</dbReference>